<name>A0ABR3J3M9_9AGAR</name>
<feature type="compositionally biased region" description="Acidic residues" evidence="1">
    <location>
        <begin position="391"/>
        <end position="403"/>
    </location>
</feature>
<feature type="compositionally biased region" description="Acidic residues" evidence="1">
    <location>
        <begin position="199"/>
        <end position="208"/>
    </location>
</feature>
<comment type="caution">
    <text evidence="2">The sequence shown here is derived from an EMBL/GenBank/DDBJ whole genome shotgun (WGS) entry which is preliminary data.</text>
</comment>
<sequence>MLPYAIDPAHGAFYYYHHKTYPTPVHAPRLEPSPWGQYKREYQHPSFRPAPRPRSDYTYPSHRGKPLQDPLKTYQAYGSYSNGGADEAYLGDISRESSYGDTYGYNHHSQSTRQSYRDERLAYSGYPSAHWREHKELAGGGRDWPHAHRNTFNGHSRPSRTAYPNTSTGRSGHAENFEWEQRHRHRNTTPSHGYKSESEWEAEGDESMYDPGDQHGVTDGAPEIIPRHADDLESGQILEEGARPTPTAHPDSEPHAPAGQSRAPGPHLDPPIGTKRTQSTARGDHRASAARSFPAPPPMASEERPSRSDSHIRSHPPASMAHGRPPYGPRPMWNGRPASGAASSVGGPVNRTDSTHTPQDNRSNSRRRGRYEQDDALSDGWIADREFTETGSEEDVGMDSEDECSTCSSCSDAACSVAPRSLY</sequence>
<organism evidence="2 3">
    <name type="scientific">Hohenbuehelia grisea</name>
    <dbReference type="NCBI Taxonomy" id="104357"/>
    <lineage>
        <taxon>Eukaryota</taxon>
        <taxon>Fungi</taxon>
        <taxon>Dikarya</taxon>
        <taxon>Basidiomycota</taxon>
        <taxon>Agaricomycotina</taxon>
        <taxon>Agaricomycetes</taxon>
        <taxon>Agaricomycetidae</taxon>
        <taxon>Agaricales</taxon>
        <taxon>Pleurotineae</taxon>
        <taxon>Pleurotaceae</taxon>
        <taxon>Hohenbuehelia</taxon>
    </lineage>
</organism>
<evidence type="ECO:0000256" key="1">
    <source>
        <dbReference type="SAM" id="MobiDB-lite"/>
    </source>
</evidence>
<protein>
    <submittedName>
        <fullName evidence="2">Uncharacterized protein</fullName>
    </submittedName>
</protein>
<feature type="region of interest" description="Disordered" evidence="1">
    <location>
        <begin position="41"/>
        <end position="69"/>
    </location>
</feature>
<feature type="region of interest" description="Disordered" evidence="1">
    <location>
        <begin position="241"/>
        <end position="403"/>
    </location>
</feature>
<evidence type="ECO:0000313" key="3">
    <source>
        <dbReference type="Proteomes" id="UP001556367"/>
    </source>
</evidence>
<feature type="compositionally biased region" description="Basic and acidic residues" evidence="1">
    <location>
        <begin position="172"/>
        <end position="181"/>
    </location>
</feature>
<gene>
    <name evidence="2" type="ORF">HGRIS_010225</name>
</gene>
<accession>A0ABR3J3M9</accession>
<feature type="region of interest" description="Disordered" evidence="1">
    <location>
        <begin position="142"/>
        <end position="223"/>
    </location>
</feature>
<feature type="compositionally biased region" description="Polar residues" evidence="1">
    <location>
        <begin position="351"/>
        <end position="362"/>
    </location>
</feature>
<feature type="compositionally biased region" description="Basic and acidic residues" evidence="1">
    <location>
        <begin position="301"/>
        <end position="312"/>
    </location>
</feature>
<dbReference type="EMBL" id="JASNQZ010000012">
    <property type="protein sequence ID" value="KAL0950240.1"/>
    <property type="molecule type" value="Genomic_DNA"/>
</dbReference>
<evidence type="ECO:0000313" key="2">
    <source>
        <dbReference type="EMBL" id="KAL0950240.1"/>
    </source>
</evidence>
<dbReference type="Proteomes" id="UP001556367">
    <property type="component" value="Unassembled WGS sequence"/>
</dbReference>
<proteinExistence type="predicted"/>
<reference evidence="3" key="1">
    <citation type="submission" date="2024-06" db="EMBL/GenBank/DDBJ databases">
        <title>Multi-omics analyses provide insights into the biosynthesis of the anticancer antibiotic pleurotin in Hohenbuehelia grisea.</title>
        <authorList>
            <person name="Weaver J.A."/>
            <person name="Alberti F."/>
        </authorList>
    </citation>
    <scope>NUCLEOTIDE SEQUENCE [LARGE SCALE GENOMIC DNA]</scope>
    <source>
        <strain evidence="3">T-177</strain>
    </source>
</reference>
<keyword evidence="3" id="KW-1185">Reference proteome</keyword>